<feature type="transmembrane region" description="Helical" evidence="1">
    <location>
        <begin position="53"/>
        <end position="72"/>
    </location>
</feature>
<organism evidence="2 3">
    <name type="scientific">Aspergillus welwitschiae</name>
    <dbReference type="NCBI Taxonomy" id="1341132"/>
    <lineage>
        <taxon>Eukaryota</taxon>
        <taxon>Fungi</taxon>
        <taxon>Dikarya</taxon>
        <taxon>Ascomycota</taxon>
        <taxon>Pezizomycotina</taxon>
        <taxon>Eurotiomycetes</taxon>
        <taxon>Eurotiomycetidae</taxon>
        <taxon>Eurotiales</taxon>
        <taxon>Aspergillaceae</taxon>
        <taxon>Aspergillus</taxon>
        <taxon>Aspergillus subgen. Circumdati</taxon>
    </lineage>
</organism>
<proteinExistence type="predicted"/>
<keyword evidence="1" id="KW-0812">Transmembrane</keyword>
<keyword evidence="1" id="KW-0472">Membrane</keyword>
<evidence type="ECO:0000256" key="1">
    <source>
        <dbReference type="SAM" id="Phobius"/>
    </source>
</evidence>
<dbReference type="Proteomes" id="UP000253729">
    <property type="component" value="Unassembled WGS sequence"/>
</dbReference>
<keyword evidence="3" id="KW-1185">Reference proteome</keyword>
<gene>
    <name evidence="2" type="ORF">BDQ94DRAFT_144732</name>
</gene>
<accession>A0A3F3Q0D9</accession>
<evidence type="ECO:0000313" key="3">
    <source>
        <dbReference type="Proteomes" id="UP000253729"/>
    </source>
</evidence>
<evidence type="ECO:0000313" key="2">
    <source>
        <dbReference type="EMBL" id="RDH32628.1"/>
    </source>
</evidence>
<dbReference type="EMBL" id="KZ852049">
    <property type="protein sequence ID" value="RDH32628.1"/>
    <property type="molecule type" value="Genomic_DNA"/>
</dbReference>
<keyword evidence="1" id="KW-1133">Transmembrane helix</keyword>
<dbReference type="AlphaFoldDB" id="A0A3F3Q0D9"/>
<sequence length="117" mass="12907">MRHGVHNNSGGAEFNLTQFTLTIQQFSARMQSLNCLDPGCPCWLISSLGFSGYNLLMTYLFCMTVLVLIPAASDTKVSYIHRILIASDLITHVSTTISIASPKLAGKTEELYNNLHQ</sequence>
<dbReference type="GeneID" id="38134858"/>
<reference evidence="2 3" key="1">
    <citation type="submission" date="2018-07" db="EMBL/GenBank/DDBJ databases">
        <title>The genomes of Aspergillus section Nigri reveals drivers in fungal speciation.</title>
        <authorList>
            <consortium name="DOE Joint Genome Institute"/>
            <person name="Vesth T.C."/>
            <person name="Nybo J."/>
            <person name="Theobald S."/>
            <person name="Brandl J."/>
            <person name="Frisvad J.C."/>
            <person name="Nielsen K.F."/>
            <person name="Lyhne E.K."/>
            <person name="Kogle M.E."/>
            <person name="Kuo A."/>
            <person name="Riley R."/>
            <person name="Clum A."/>
            <person name="Nolan M."/>
            <person name="Lipzen A."/>
            <person name="Salamov A."/>
            <person name="Henrissat B."/>
            <person name="Wiebenga A."/>
            <person name="De vries R.P."/>
            <person name="Grigoriev I.V."/>
            <person name="Mortensen U.H."/>
            <person name="Andersen M.R."/>
            <person name="Baker S.E."/>
        </authorList>
    </citation>
    <scope>NUCLEOTIDE SEQUENCE [LARGE SCALE GENOMIC DNA]</scope>
    <source>
        <strain evidence="2 3">CBS 139.54b</strain>
    </source>
</reference>
<protein>
    <submittedName>
        <fullName evidence="2">Uncharacterized protein</fullName>
    </submittedName>
</protein>
<name>A0A3F3Q0D9_9EURO</name>
<dbReference type="RefSeq" id="XP_026625650.1">
    <property type="nucleotide sequence ID" value="XM_026766502.1"/>
</dbReference>